<dbReference type="EMBL" id="DF973286">
    <property type="protein sequence ID" value="GAU24220.1"/>
    <property type="molecule type" value="Genomic_DNA"/>
</dbReference>
<evidence type="ECO:0000313" key="2">
    <source>
        <dbReference type="Proteomes" id="UP000242715"/>
    </source>
</evidence>
<organism evidence="1 2">
    <name type="scientific">Trifolium subterraneum</name>
    <name type="common">Subterranean clover</name>
    <dbReference type="NCBI Taxonomy" id="3900"/>
    <lineage>
        <taxon>Eukaryota</taxon>
        <taxon>Viridiplantae</taxon>
        <taxon>Streptophyta</taxon>
        <taxon>Embryophyta</taxon>
        <taxon>Tracheophyta</taxon>
        <taxon>Spermatophyta</taxon>
        <taxon>Magnoliopsida</taxon>
        <taxon>eudicotyledons</taxon>
        <taxon>Gunneridae</taxon>
        <taxon>Pentapetalae</taxon>
        <taxon>rosids</taxon>
        <taxon>fabids</taxon>
        <taxon>Fabales</taxon>
        <taxon>Fabaceae</taxon>
        <taxon>Papilionoideae</taxon>
        <taxon>50 kb inversion clade</taxon>
        <taxon>NPAAA clade</taxon>
        <taxon>Hologalegina</taxon>
        <taxon>IRL clade</taxon>
        <taxon>Trifolieae</taxon>
        <taxon>Trifolium</taxon>
    </lineage>
</organism>
<reference evidence="2" key="1">
    <citation type="journal article" date="2017" name="Front. Plant Sci.">
        <title>Climate Clever Clovers: New Paradigm to Reduce the Environmental Footprint of Ruminants by Breeding Low Methanogenic Forages Utilizing Haplotype Variation.</title>
        <authorList>
            <person name="Kaur P."/>
            <person name="Appels R."/>
            <person name="Bayer P.E."/>
            <person name="Keeble-Gagnere G."/>
            <person name="Wang J."/>
            <person name="Hirakawa H."/>
            <person name="Shirasawa K."/>
            <person name="Vercoe P."/>
            <person name="Stefanova K."/>
            <person name="Durmic Z."/>
            <person name="Nichols P."/>
            <person name="Revell C."/>
            <person name="Isobe S.N."/>
            <person name="Edwards D."/>
            <person name="Erskine W."/>
        </authorList>
    </citation>
    <scope>NUCLEOTIDE SEQUENCE [LARGE SCALE GENOMIC DNA]</scope>
    <source>
        <strain evidence="2">cv. Daliak</strain>
    </source>
</reference>
<evidence type="ECO:0008006" key="3">
    <source>
        <dbReference type="Google" id="ProtNLM"/>
    </source>
</evidence>
<gene>
    <name evidence="1" type="ORF">TSUD_23570</name>
</gene>
<accession>A0A2Z6ML33</accession>
<name>A0A2Z6ML33_TRISU</name>
<protein>
    <recommendedName>
        <fullName evidence="3">Aminotransferase-like plant mobile domain-containing protein</fullName>
    </recommendedName>
</protein>
<dbReference type="AlphaFoldDB" id="A0A2Z6ML33"/>
<sequence>MIRDEGSLLMVFLLGAVTKVAHTKITYMRALFNSHLESVNAYTEEGNVKEAENFKDFTIRDLEMVDNYAWGSAALIHLHKGLNVATTSDVRIIYHFLGLCGRVETTGYTGVQPT</sequence>
<evidence type="ECO:0000313" key="1">
    <source>
        <dbReference type="EMBL" id="GAU24220.1"/>
    </source>
</evidence>
<dbReference type="Proteomes" id="UP000242715">
    <property type="component" value="Unassembled WGS sequence"/>
</dbReference>
<proteinExistence type="predicted"/>
<keyword evidence="2" id="KW-1185">Reference proteome</keyword>